<evidence type="ECO:0000313" key="6">
    <source>
        <dbReference type="Proteomes" id="UP000198959"/>
    </source>
</evidence>
<dbReference type="GO" id="GO:0003700">
    <property type="term" value="F:DNA-binding transcription factor activity"/>
    <property type="evidence" value="ECO:0007669"/>
    <property type="project" value="InterPro"/>
</dbReference>
<dbReference type="Proteomes" id="UP000198959">
    <property type="component" value="Unassembled WGS sequence"/>
</dbReference>
<keyword evidence="1" id="KW-0805">Transcription regulation</keyword>
<protein>
    <submittedName>
        <fullName evidence="5">DNA-binding transcriptional regulator, FadR family</fullName>
    </submittedName>
</protein>
<organism evidence="5 6">
    <name type="scientific">Micromonospora pallida</name>
    <dbReference type="NCBI Taxonomy" id="145854"/>
    <lineage>
        <taxon>Bacteria</taxon>
        <taxon>Bacillati</taxon>
        <taxon>Actinomycetota</taxon>
        <taxon>Actinomycetes</taxon>
        <taxon>Micromonosporales</taxon>
        <taxon>Micromonosporaceae</taxon>
        <taxon>Micromonospora</taxon>
    </lineage>
</organism>
<dbReference type="EMBL" id="FMHW01000002">
    <property type="protein sequence ID" value="SCL38102.1"/>
    <property type="molecule type" value="Genomic_DNA"/>
</dbReference>
<evidence type="ECO:0000256" key="2">
    <source>
        <dbReference type="ARBA" id="ARBA00023125"/>
    </source>
</evidence>
<dbReference type="Pfam" id="PF00392">
    <property type="entry name" value="GntR"/>
    <property type="match status" value="1"/>
</dbReference>
<dbReference type="OrthoDB" id="4164516at2"/>
<dbReference type="InterPro" id="IPR000524">
    <property type="entry name" value="Tscrpt_reg_HTH_GntR"/>
</dbReference>
<evidence type="ECO:0000256" key="1">
    <source>
        <dbReference type="ARBA" id="ARBA00023015"/>
    </source>
</evidence>
<accession>A0A1C6T950</accession>
<dbReference type="InterPro" id="IPR008920">
    <property type="entry name" value="TF_FadR/GntR_C"/>
</dbReference>
<dbReference type="Gene3D" id="1.10.10.10">
    <property type="entry name" value="Winged helix-like DNA-binding domain superfamily/Winged helix DNA-binding domain"/>
    <property type="match status" value="1"/>
</dbReference>
<dbReference type="SMART" id="SM00345">
    <property type="entry name" value="HTH_GNTR"/>
    <property type="match status" value="1"/>
</dbReference>
<feature type="domain" description="HTH gntR-type" evidence="4">
    <location>
        <begin position="14"/>
        <end position="81"/>
    </location>
</feature>
<keyword evidence="3" id="KW-0804">Transcription</keyword>
<evidence type="ECO:0000259" key="4">
    <source>
        <dbReference type="PROSITE" id="PS50949"/>
    </source>
</evidence>
<evidence type="ECO:0000256" key="3">
    <source>
        <dbReference type="ARBA" id="ARBA00023163"/>
    </source>
</evidence>
<dbReference type="SUPFAM" id="SSF46785">
    <property type="entry name" value="Winged helix' DNA-binding domain"/>
    <property type="match status" value="1"/>
</dbReference>
<dbReference type="Gene3D" id="1.20.120.530">
    <property type="entry name" value="GntR ligand-binding domain-like"/>
    <property type="match status" value="1"/>
</dbReference>
<dbReference type="SMART" id="SM00895">
    <property type="entry name" value="FCD"/>
    <property type="match status" value="1"/>
</dbReference>
<dbReference type="AlphaFoldDB" id="A0A1C6T950"/>
<name>A0A1C6T950_9ACTN</name>
<dbReference type="SUPFAM" id="SSF48008">
    <property type="entry name" value="GntR ligand-binding domain-like"/>
    <property type="match status" value="1"/>
</dbReference>
<dbReference type="InterPro" id="IPR036390">
    <property type="entry name" value="WH_DNA-bd_sf"/>
</dbReference>
<dbReference type="PROSITE" id="PS50949">
    <property type="entry name" value="HTH_GNTR"/>
    <property type="match status" value="1"/>
</dbReference>
<keyword evidence="2 5" id="KW-0238">DNA-binding</keyword>
<proteinExistence type="predicted"/>
<keyword evidence="6" id="KW-1185">Reference proteome</keyword>
<dbReference type="GO" id="GO:0003677">
    <property type="term" value="F:DNA binding"/>
    <property type="evidence" value="ECO:0007669"/>
    <property type="project" value="UniProtKB-KW"/>
</dbReference>
<dbReference type="RefSeq" id="WP_091647795.1">
    <property type="nucleotide sequence ID" value="NZ_FMHW01000002.1"/>
</dbReference>
<gene>
    <name evidence="5" type="ORF">GA0074692_4898</name>
</gene>
<evidence type="ECO:0000313" key="5">
    <source>
        <dbReference type="EMBL" id="SCL38102.1"/>
    </source>
</evidence>
<dbReference type="STRING" id="145854.GA0074692_4898"/>
<dbReference type="InterPro" id="IPR011711">
    <property type="entry name" value="GntR_C"/>
</dbReference>
<sequence>MAEASRDAARAAAPVLHGAVLDALGLEITGGQHAPGTALTLEQLQQRFGVSRTVMREAMRVLESLNLVASRRRVGLVVQPMHRWRVLDPRVIRWRLDGPGRADQLRTLTDLRVAVEPLATAGAARHATADERERLRTLATRMRQLGEAGELDAFLAVDVEFHSLLLQACLNEMFTALTGVIAEVLAGRTEHGLMPKCPRPVALDLHDQVANCVAAGDARGAETAMRELVEEVRDAISTTPSAADTTPGTGT</sequence>
<dbReference type="InterPro" id="IPR036388">
    <property type="entry name" value="WH-like_DNA-bd_sf"/>
</dbReference>
<dbReference type="PANTHER" id="PTHR43537:SF44">
    <property type="entry name" value="GNTR FAMILY REGULATORY PROTEIN"/>
    <property type="match status" value="1"/>
</dbReference>
<reference evidence="6" key="1">
    <citation type="submission" date="2016-06" db="EMBL/GenBank/DDBJ databases">
        <authorList>
            <person name="Varghese N."/>
            <person name="Submissions Spin"/>
        </authorList>
    </citation>
    <scope>NUCLEOTIDE SEQUENCE [LARGE SCALE GENOMIC DNA]</scope>
    <source>
        <strain evidence="6">DSM 43817</strain>
    </source>
</reference>
<dbReference type="PANTHER" id="PTHR43537">
    <property type="entry name" value="TRANSCRIPTIONAL REGULATOR, GNTR FAMILY"/>
    <property type="match status" value="1"/>
</dbReference>
<dbReference type="Pfam" id="PF07729">
    <property type="entry name" value="FCD"/>
    <property type="match status" value="1"/>
</dbReference>